<dbReference type="AlphaFoldDB" id="A0AAV7U1V2"/>
<comment type="caution">
    <text evidence="2">The sequence shown here is derived from an EMBL/GenBank/DDBJ whole genome shotgun (WGS) entry which is preliminary data.</text>
</comment>
<evidence type="ECO:0000256" key="1">
    <source>
        <dbReference type="SAM" id="MobiDB-lite"/>
    </source>
</evidence>
<reference evidence="2" key="1">
    <citation type="journal article" date="2022" name="bioRxiv">
        <title>Sequencing and chromosome-scale assembly of the giantPleurodeles waltlgenome.</title>
        <authorList>
            <person name="Brown T."/>
            <person name="Elewa A."/>
            <person name="Iarovenko S."/>
            <person name="Subramanian E."/>
            <person name="Araus A.J."/>
            <person name="Petzold A."/>
            <person name="Susuki M."/>
            <person name="Suzuki K.-i.T."/>
            <person name="Hayashi T."/>
            <person name="Toyoda A."/>
            <person name="Oliveira C."/>
            <person name="Osipova E."/>
            <person name="Leigh N.D."/>
            <person name="Simon A."/>
            <person name="Yun M.H."/>
        </authorList>
    </citation>
    <scope>NUCLEOTIDE SEQUENCE</scope>
    <source>
        <strain evidence="2">20211129_DDA</strain>
        <tissue evidence="2">Liver</tissue>
    </source>
</reference>
<gene>
    <name evidence="2" type="ORF">NDU88_008137</name>
</gene>
<evidence type="ECO:0000313" key="2">
    <source>
        <dbReference type="EMBL" id="KAJ1182962.1"/>
    </source>
</evidence>
<name>A0AAV7U1V2_PLEWA</name>
<feature type="compositionally biased region" description="Basic and acidic residues" evidence="1">
    <location>
        <begin position="10"/>
        <end position="34"/>
    </location>
</feature>
<feature type="region of interest" description="Disordered" evidence="1">
    <location>
        <begin position="1"/>
        <end position="38"/>
    </location>
</feature>
<keyword evidence="3" id="KW-1185">Reference proteome</keyword>
<evidence type="ECO:0000313" key="3">
    <source>
        <dbReference type="Proteomes" id="UP001066276"/>
    </source>
</evidence>
<organism evidence="2 3">
    <name type="scientific">Pleurodeles waltl</name>
    <name type="common">Iberian ribbed newt</name>
    <dbReference type="NCBI Taxonomy" id="8319"/>
    <lineage>
        <taxon>Eukaryota</taxon>
        <taxon>Metazoa</taxon>
        <taxon>Chordata</taxon>
        <taxon>Craniata</taxon>
        <taxon>Vertebrata</taxon>
        <taxon>Euteleostomi</taxon>
        <taxon>Amphibia</taxon>
        <taxon>Batrachia</taxon>
        <taxon>Caudata</taxon>
        <taxon>Salamandroidea</taxon>
        <taxon>Salamandridae</taxon>
        <taxon>Pleurodelinae</taxon>
        <taxon>Pleurodeles</taxon>
    </lineage>
</organism>
<proteinExistence type="predicted"/>
<protein>
    <submittedName>
        <fullName evidence="2">Uncharacterized protein</fullName>
    </submittedName>
</protein>
<sequence length="75" mass="7905">MGQASSGAPRVKDWVMRKDCRGDGEAPRAEEGKHRREPRATALNTAAAAAGQDGAQLTGRVWCRPSSQAESGVTP</sequence>
<dbReference type="Proteomes" id="UP001066276">
    <property type="component" value="Chromosome 3_2"/>
</dbReference>
<dbReference type="EMBL" id="JANPWB010000006">
    <property type="protein sequence ID" value="KAJ1182962.1"/>
    <property type="molecule type" value="Genomic_DNA"/>
</dbReference>
<accession>A0AAV7U1V2</accession>